<evidence type="ECO:0000256" key="9">
    <source>
        <dbReference type="ARBA" id="ARBA00023136"/>
    </source>
</evidence>
<evidence type="ECO:0000256" key="8">
    <source>
        <dbReference type="ARBA" id="ARBA00023128"/>
    </source>
</evidence>
<protein>
    <recommendedName>
        <fullName evidence="12">Succinate dehydrogenase [ubiquinone] cytochrome b small subunit</fullName>
    </recommendedName>
</protein>
<dbReference type="GO" id="GO:0006099">
    <property type="term" value="P:tricarboxylic acid cycle"/>
    <property type="evidence" value="ECO:0007669"/>
    <property type="project" value="UniProtKB-KW"/>
</dbReference>
<keyword evidence="12" id="KW-0249">Electron transport</keyword>
<evidence type="ECO:0000256" key="5">
    <source>
        <dbReference type="ARBA" id="ARBA00022792"/>
    </source>
</evidence>
<evidence type="ECO:0000256" key="6">
    <source>
        <dbReference type="ARBA" id="ARBA00022946"/>
    </source>
</evidence>
<accession>A0AAN8P9Y0</accession>
<dbReference type="GO" id="GO:0046872">
    <property type="term" value="F:metal ion binding"/>
    <property type="evidence" value="ECO:0007669"/>
    <property type="project" value="UniProtKB-KW"/>
</dbReference>
<keyword evidence="11" id="KW-0408">Iron</keyword>
<feature type="transmembrane region" description="Helical" evidence="12">
    <location>
        <begin position="150"/>
        <end position="171"/>
    </location>
</feature>
<keyword evidence="4 12" id="KW-0812">Transmembrane</keyword>
<comment type="caution">
    <text evidence="12">Lacks conserved residue(s) required for the propagation of feature annotation.</text>
</comment>
<evidence type="ECO:0000256" key="3">
    <source>
        <dbReference type="ARBA" id="ARBA00022448"/>
    </source>
</evidence>
<keyword evidence="6 12" id="KW-0809">Transit peptide</keyword>
<proteinExistence type="inferred from homology"/>
<comment type="similarity">
    <text evidence="2 12">Belongs to the CybS family.</text>
</comment>
<comment type="caution">
    <text evidence="13">The sequence shown here is derived from an EMBL/GenBank/DDBJ whole genome shotgun (WGS) entry which is preliminary data.</text>
</comment>
<dbReference type="GO" id="GO:0005743">
    <property type="term" value="C:mitochondrial inner membrane"/>
    <property type="evidence" value="ECO:0007669"/>
    <property type="project" value="UniProtKB-SubCell"/>
</dbReference>
<reference evidence="13 14" key="1">
    <citation type="submission" date="2023-10" db="EMBL/GenBank/DDBJ databases">
        <title>Genomes of two closely related lineages of the louse Polyplax serrata with different host specificities.</title>
        <authorList>
            <person name="Martinu J."/>
            <person name="Tarabai H."/>
            <person name="Stefka J."/>
            <person name="Hypsa V."/>
        </authorList>
    </citation>
    <scope>NUCLEOTIDE SEQUENCE [LARGE SCALE GENOMIC DNA]</scope>
    <source>
        <strain evidence="13">HR10_N</strain>
    </source>
</reference>
<evidence type="ECO:0000256" key="7">
    <source>
        <dbReference type="ARBA" id="ARBA00022989"/>
    </source>
</evidence>
<feature type="binding site" evidence="10">
    <location>
        <position position="137"/>
    </location>
    <ligand>
        <name>a ubiquinone</name>
        <dbReference type="ChEBI" id="CHEBI:16389"/>
        <note>ligand shared with IP/SDHB</note>
    </ligand>
</feature>
<keyword evidence="3 12" id="KW-0813">Transport</keyword>
<keyword evidence="11 12" id="KW-0479">Metal-binding</keyword>
<keyword evidence="12" id="KW-0349">Heme</keyword>
<evidence type="ECO:0000256" key="4">
    <source>
        <dbReference type="ARBA" id="ARBA00022692"/>
    </source>
</evidence>
<name>A0AAN8P9Y0_POLSC</name>
<keyword evidence="12" id="KW-0816">Tricarboxylic acid cycle</keyword>
<comment type="function">
    <text evidence="12">Membrane-anchoring subunit of succinate dehydrogenase (SDH) that is involved in complex II of the mitochondrial electron transport chain and is responsible for transferring electrons from succinate to ubiquinone (coenzyme Q).</text>
</comment>
<keyword evidence="7 12" id="KW-1133">Transmembrane helix</keyword>
<dbReference type="PANTHER" id="PTHR13337:SF2">
    <property type="entry name" value="SUCCINATE DEHYDROGENASE [UBIQUINONE] CYTOCHROME B SMALL SUBUNIT, MITOCHONDRIAL"/>
    <property type="match status" value="1"/>
</dbReference>
<comment type="subcellular location">
    <subcellularLocation>
        <location evidence="1 12">Mitochondrion inner membrane</location>
        <topology evidence="1 12">Multi-pass membrane protein</topology>
    </subcellularLocation>
</comment>
<sequence length="186" mass="20130">MNGLCRLSRISTALLKASAPKSRLLHPRIVASSKVSFCKIAKEKNLLLQQFGTKKCIKPYVSVERIVRQLSTSSALLSSHKSHDHSKIWTLERGLAIGLLGTVPAALLYPCQALDTAMALLIVAHTHFGLEAIIVDYIRPILFGPVAPKIGIALLYVFSVATLAGLLNLIYNDCGLANTIIGVCKK</sequence>
<keyword evidence="9 12" id="KW-0472">Membrane</keyword>
<dbReference type="InterPro" id="IPR034804">
    <property type="entry name" value="SQR/QFR_C/D"/>
</dbReference>
<dbReference type="InterPro" id="IPR007992">
    <property type="entry name" value="CybS"/>
</dbReference>
<evidence type="ECO:0000256" key="11">
    <source>
        <dbReference type="PIRSR" id="PIRSR607992-2"/>
    </source>
</evidence>
<evidence type="ECO:0000256" key="12">
    <source>
        <dbReference type="RuleBase" id="RU364031"/>
    </source>
</evidence>
<keyword evidence="5 12" id="KW-0999">Mitochondrion inner membrane</keyword>
<dbReference type="Gene3D" id="1.20.1300.10">
    <property type="entry name" value="Fumarate reductase/succinate dehydrogenase, transmembrane subunit"/>
    <property type="match status" value="1"/>
</dbReference>
<evidence type="ECO:0000256" key="2">
    <source>
        <dbReference type="ARBA" id="ARBA00007294"/>
    </source>
</evidence>
<feature type="binding site" description="axial binding residue" evidence="11">
    <location>
        <position position="125"/>
    </location>
    <ligand>
        <name>heme b</name>
        <dbReference type="ChEBI" id="CHEBI:60344"/>
        <note>ligand shared with SDHC</note>
    </ligand>
    <ligandPart>
        <name>Fe</name>
        <dbReference type="ChEBI" id="CHEBI:18248"/>
    </ligandPart>
</feature>
<evidence type="ECO:0000313" key="14">
    <source>
        <dbReference type="Proteomes" id="UP001372834"/>
    </source>
</evidence>
<dbReference type="Proteomes" id="UP001372834">
    <property type="component" value="Unassembled WGS sequence"/>
</dbReference>
<organism evidence="13 14">
    <name type="scientific">Polyplax serrata</name>
    <name type="common">Common mouse louse</name>
    <dbReference type="NCBI Taxonomy" id="468196"/>
    <lineage>
        <taxon>Eukaryota</taxon>
        <taxon>Metazoa</taxon>
        <taxon>Ecdysozoa</taxon>
        <taxon>Arthropoda</taxon>
        <taxon>Hexapoda</taxon>
        <taxon>Insecta</taxon>
        <taxon>Pterygota</taxon>
        <taxon>Neoptera</taxon>
        <taxon>Paraneoptera</taxon>
        <taxon>Psocodea</taxon>
        <taxon>Troctomorpha</taxon>
        <taxon>Phthiraptera</taxon>
        <taxon>Anoplura</taxon>
        <taxon>Polyplacidae</taxon>
        <taxon>Polyplax</taxon>
    </lineage>
</organism>
<dbReference type="PANTHER" id="PTHR13337">
    <property type="entry name" value="SUCCINATE DEHYDROGENASE"/>
    <property type="match status" value="1"/>
</dbReference>
<evidence type="ECO:0000256" key="1">
    <source>
        <dbReference type="ARBA" id="ARBA00004448"/>
    </source>
</evidence>
<dbReference type="Pfam" id="PF05328">
    <property type="entry name" value="CybS"/>
    <property type="match status" value="1"/>
</dbReference>
<gene>
    <name evidence="13" type="ORF">RUM43_008030</name>
</gene>
<dbReference type="GO" id="GO:0006121">
    <property type="term" value="P:mitochondrial electron transport, succinate to ubiquinone"/>
    <property type="evidence" value="ECO:0007669"/>
    <property type="project" value="TreeGrafter"/>
</dbReference>
<dbReference type="EMBL" id="JAWJWE010000003">
    <property type="protein sequence ID" value="KAK6639755.1"/>
    <property type="molecule type" value="Genomic_DNA"/>
</dbReference>
<evidence type="ECO:0000313" key="13">
    <source>
        <dbReference type="EMBL" id="KAK6639755.1"/>
    </source>
</evidence>
<dbReference type="GO" id="GO:0020037">
    <property type="term" value="F:heme binding"/>
    <property type="evidence" value="ECO:0007669"/>
    <property type="project" value="TreeGrafter"/>
</dbReference>
<dbReference type="AlphaFoldDB" id="A0AAN8P9Y0"/>
<keyword evidence="8 12" id="KW-0496">Mitochondrion</keyword>
<dbReference type="GO" id="GO:0048039">
    <property type="term" value="F:ubiquinone binding"/>
    <property type="evidence" value="ECO:0007669"/>
    <property type="project" value="TreeGrafter"/>
</dbReference>
<evidence type="ECO:0000256" key="10">
    <source>
        <dbReference type="PIRSR" id="PIRSR607992-1"/>
    </source>
</evidence>